<dbReference type="InterPro" id="IPR015424">
    <property type="entry name" value="PyrdxlP-dep_Trfase"/>
</dbReference>
<evidence type="ECO:0000256" key="4">
    <source>
        <dbReference type="ARBA" id="ARBA00022605"/>
    </source>
</evidence>
<dbReference type="InterPro" id="IPR006238">
    <property type="entry name" value="Cys_b_lyase_euk"/>
</dbReference>
<comment type="cofactor">
    <cofactor evidence="1 12">
        <name>pyridoxal 5'-phosphate</name>
        <dbReference type="ChEBI" id="CHEBI:597326"/>
    </cofactor>
</comment>
<evidence type="ECO:0000256" key="8">
    <source>
        <dbReference type="ARBA" id="ARBA00047213"/>
    </source>
</evidence>
<reference evidence="13 14" key="1">
    <citation type="submission" date="2024-03" db="EMBL/GenBank/DDBJ databases">
        <title>Complete genome sequence of the green alga Chloropicon roscoffensis RCC1871.</title>
        <authorList>
            <person name="Lemieux C."/>
            <person name="Pombert J.-F."/>
            <person name="Otis C."/>
            <person name="Turmel M."/>
        </authorList>
    </citation>
    <scope>NUCLEOTIDE SEQUENCE [LARGE SCALE GENOMIC DNA]</scope>
    <source>
        <strain evidence="13 14">RCC1871</strain>
    </source>
</reference>
<sequence length="453" mass="48433">MASGGANVTGTRSTRSLAHRFSLCRRRAPTFPAKKKKSMFTTRGDLRASAQEGDKVSRSIQTRLVHMTDKLDDPFDSVAPPIYQTATFNQPGATDFGPYDYSRSGNPTRTLLENQMADIENADGAFAFASGMAAIATVMRLVKPGESVLAGNDIYGGTQRFLGKIAPNKQGLHVRHVDMTKVDEVRAALEEGAAEGNAPVKLVLIESPTNPRLEVCDIAAISAVAKEHGAVVCVDNSIMAPIFQRPIDLGADISMTSATKFIAGHSDVTGGILSVVGKDLCDEIYFHQNAEGNMMSPFECWLALRGLKTMALRMEKQAENAARIAAFLEAHPMVKRVNYAGLASHPNSALHASQASSGGSIISFETGSVEASRRIVEDTKLFKITVSFGSVTSLISMPCYMSHASVPAEIRRERGLVDDLVRISAGIESIEDLIGDLEQAFAGAEKAVAAGAQ</sequence>
<feature type="modified residue" description="N6-(pyridoxal phosphate)lysine" evidence="11">
    <location>
        <position position="260"/>
    </location>
</feature>
<dbReference type="EC" id="4.4.1.13" evidence="3"/>
<dbReference type="PANTHER" id="PTHR11808:SF50">
    <property type="entry name" value="CYSTATHIONINE BETA-LYASE"/>
    <property type="match status" value="1"/>
</dbReference>
<dbReference type="GO" id="GO:0071266">
    <property type="term" value="P:'de novo' L-methionine biosynthetic process"/>
    <property type="evidence" value="ECO:0007669"/>
    <property type="project" value="InterPro"/>
</dbReference>
<keyword evidence="5 11" id="KW-0663">Pyridoxal phosphate</keyword>
<evidence type="ECO:0000256" key="7">
    <source>
        <dbReference type="ARBA" id="ARBA00023239"/>
    </source>
</evidence>
<dbReference type="SUPFAM" id="SSF53383">
    <property type="entry name" value="PLP-dependent transferases"/>
    <property type="match status" value="1"/>
</dbReference>
<dbReference type="Gene3D" id="3.40.640.10">
    <property type="entry name" value="Type I PLP-dependent aspartate aminotransferase-like (Major domain)"/>
    <property type="match status" value="1"/>
</dbReference>
<evidence type="ECO:0000256" key="1">
    <source>
        <dbReference type="ARBA" id="ARBA00001933"/>
    </source>
</evidence>
<accession>A0AAX4PM40</accession>
<dbReference type="InterPro" id="IPR000277">
    <property type="entry name" value="Cys/Met-Metab_PyrdxlP-dep_enz"/>
</dbReference>
<protein>
    <recommendedName>
        <fullName evidence="3">cysteine-S-conjugate beta-lyase</fullName>
        <ecNumber evidence="3">4.4.1.13</ecNumber>
    </recommendedName>
    <alternativeName>
        <fullName evidence="8">Cysteine-S-conjugate beta-lyase</fullName>
    </alternativeName>
</protein>
<dbReference type="Proteomes" id="UP001472866">
    <property type="component" value="Chromosome 16"/>
</dbReference>
<dbReference type="FunFam" id="3.40.640.10:FF:000009">
    <property type="entry name" value="Cystathionine gamma-synthase homolog"/>
    <property type="match status" value="1"/>
</dbReference>
<dbReference type="EMBL" id="CP151516">
    <property type="protein sequence ID" value="WZN66679.1"/>
    <property type="molecule type" value="Genomic_DNA"/>
</dbReference>
<evidence type="ECO:0000256" key="3">
    <source>
        <dbReference type="ARBA" id="ARBA00012224"/>
    </source>
</evidence>
<evidence type="ECO:0000256" key="11">
    <source>
        <dbReference type="PIRSR" id="PIRSR001434-2"/>
    </source>
</evidence>
<organism evidence="13 14">
    <name type="scientific">Chloropicon roscoffensis</name>
    <dbReference type="NCBI Taxonomy" id="1461544"/>
    <lineage>
        <taxon>Eukaryota</taxon>
        <taxon>Viridiplantae</taxon>
        <taxon>Chlorophyta</taxon>
        <taxon>Chloropicophyceae</taxon>
        <taxon>Chloropicales</taxon>
        <taxon>Chloropicaceae</taxon>
        <taxon>Chloropicon</taxon>
    </lineage>
</organism>
<dbReference type="GO" id="GO:0005737">
    <property type="term" value="C:cytoplasm"/>
    <property type="evidence" value="ECO:0007669"/>
    <property type="project" value="TreeGrafter"/>
</dbReference>
<evidence type="ECO:0000256" key="9">
    <source>
        <dbReference type="ARBA" id="ARBA00052283"/>
    </source>
</evidence>
<dbReference type="FunFam" id="3.90.1150.10:FF:000033">
    <property type="entry name" value="Cystathionine gamma-synthase"/>
    <property type="match status" value="1"/>
</dbReference>
<dbReference type="CDD" id="cd00614">
    <property type="entry name" value="CGS_like"/>
    <property type="match status" value="1"/>
</dbReference>
<evidence type="ECO:0000313" key="13">
    <source>
        <dbReference type="EMBL" id="WZN66679.1"/>
    </source>
</evidence>
<proteinExistence type="inferred from homology"/>
<dbReference type="Gene3D" id="3.90.1150.10">
    <property type="entry name" value="Aspartate Aminotransferase, domain 1"/>
    <property type="match status" value="1"/>
</dbReference>
<comment type="catalytic activity">
    <reaction evidence="9">
        <text>L,L-cystathionine + H2O = L-homocysteine + pyruvate + NH4(+)</text>
        <dbReference type="Rhea" id="RHEA:13965"/>
        <dbReference type="ChEBI" id="CHEBI:15361"/>
        <dbReference type="ChEBI" id="CHEBI:15377"/>
        <dbReference type="ChEBI" id="CHEBI:28938"/>
        <dbReference type="ChEBI" id="CHEBI:58161"/>
        <dbReference type="ChEBI" id="CHEBI:58199"/>
    </reaction>
    <physiologicalReaction direction="left-to-right" evidence="9">
        <dbReference type="Rhea" id="RHEA:13966"/>
    </physiologicalReaction>
</comment>
<dbReference type="PIRSF" id="PIRSF001434">
    <property type="entry name" value="CGS"/>
    <property type="match status" value="1"/>
</dbReference>
<evidence type="ECO:0000313" key="14">
    <source>
        <dbReference type="Proteomes" id="UP001472866"/>
    </source>
</evidence>
<dbReference type="GO" id="GO:0047804">
    <property type="term" value="F:cysteine-S-conjugate beta-lyase activity"/>
    <property type="evidence" value="ECO:0007669"/>
    <property type="project" value="UniProtKB-EC"/>
</dbReference>
<dbReference type="AlphaFoldDB" id="A0AAX4PM40"/>
<dbReference type="InterPro" id="IPR015421">
    <property type="entry name" value="PyrdxlP-dep_Trfase_major"/>
</dbReference>
<comment type="subunit">
    <text evidence="10">Forms homodimers. May form homotetramers from two homodimers.</text>
</comment>
<keyword evidence="6" id="KW-0486">Methionine biosynthesis</keyword>
<dbReference type="NCBIfam" id="TIGR01329">
    <property type="entry name" value="cysta_beta_ly_E"/>
    <property type="match status" value="1"/>
</dbReference>
<name>A0AAX4PM40_9CHLO</name>
<dbReference type="Pfam" id="PF01053">
    <property type="entry name" value="Cys_Met_Meta_PP"/>
    <property type="match status" value="1"/>
</dbReference>
<dbReference type="PROSITE" id="PS00868">
    <property type="entry name" value="CYS_MET_METAB_PP"/>
    <property type="match status" value="1"/>
</dbReference>
<evidence type="ECO:0000256" key="5">
    <source>
        <dbReference type="ARBA" id="ARBA00022898"/>
    </source>
</evidence>
<dbReference type="InterPro" id="IPR054542">
    <property type="entry name" value="Cys_met_metab_PP"/>
</dbReference>
<dbReference type="PANTHER" id="PTHR11808">
    <property type="entry name" value="TRANS-SULFURATION ENZYME FAMILY MEMBER"/>
    <property type="match status" value="1"/>
</dbReference>
<dbReference type="GO" id="GO:0019346">
    <property type="term" value="P:transsulfuration"/>
    <property type="evidence" value="ECO:0007669"/>
    <property type="project" value="InterPro"/>
</dbReference>
<dbReference type="InterPro" id="IPR015422">
    <property type="entry name" value="PyrdxlP-dep_Trfase_small"/>
</dbReference>
<evidence type="ECO:0000256" key="12">
    <source>
        <dbReference type="RuleBase" id="RU362118"/>
    </source>
</evidence>
<keyword evidence="7" id="KW-0456">Lyase</keyword>
<evidence type="ECO:0000256" key="6">
    <source>
        <dbReference type="ARBA" id="ARBA00023167"/>
    </source>
</evidence>
<dbReference type="GO" id="GO:0030170">
    <property type="term" value="F:pyridoxal phosphate binding"/>
    <property type="evidence" value="ECO:0007669"/>
    <property type="project" value="InterPro"/>
</dbReference>
<keyword evidence="4" id="KW-0028">Amino-acid biosynthesis</keyword>
<keyword evidence="14" id="KW-1185">Reference proteome</keyword>
<gene>
    <name evidence="13" type="ORF">HKI87_16g82490</name>
</gene>
<evidence type="ECO:0000256" key="10">
    <source>
        <dbReference type="ARBA" id="ARBA00064715"/>
    </source>
</evidence>
<comment type="similarity">
    <text evidence="2 12">Belongs to the trans-sulfuration enzymes family.</text>
</comment>
<evidence type="ECO:0000256" key="2">
    <source>
        <dbReference type="ARBA" id="ARBA00009077"/>
    </source>
</evidence>